<proteinExistence type="predicted"/>
<dbReference type="InterPro" id="IPR029196">
    <property type="entry name" value="HAPSTR1-like"/>
</dbReference>
<comment type="subcellular location">
    <subcellularLocation>
        <location evidence="1">Nucleus</location>
    </subcellularLocation>
</comment>
<name>A0A401Q291_SCYTO</name>
<dbReference type="Proteomes" id="UP000288216">
    <property type="component" value="Unassembled WGS sequence"/>
</dbReference>
<organism evidence="4 5">
    <name type="scientific">Scyliorhinus torazame</name>
    <name type="common">Cloudy catshark</name>
    <name type="synonym">Catulus torazame</name>
    <dbReference type="NCBI Taxonomy" id="75743"/>
    <lineage>
        <taxon>Eukaryota</taxon>
        <taxon>Metazoa</taxon>
        <taxon>Chordata</taxon>
        <taxon>Craniata</taxon>
        <taxon>Vertebrata</taxon>
        <taxon>Chondrichthyes</taxon>
        <taxon>Elasmobranchii</taxon>
        <taxon>Galeomorphii</taxon>
        <taxon>Galeoidea</taxon>
        <taxon>Carcharhiniformes</taxon>
        <taxon>Scyliorhinidae</taxon>
        <taxon>Scyliorhinus</taxon>
    </lineage>
</organism>
<feature type="region of interest" description="Disordered" evidence="3">
    <location>
        <begin position="1"/>
        <end position="57"/>
    </location>
</feature>
<dbReference type="PANTHER" id="PTHR31624">
    <property type="entry name" value="UPF0472 PROTEIN C16ORF72"/>
    <property type="match status" value="1"/>
</dbReference>
<keyword evidence="5" id="KW-1185">Reference proteome</keyword>
<comment type="caution">
    <text evidence="4">The sequence shown here is derived from an EMBL/GenBank/DDBJ whole genome shotgun (WGS) entry which is preliminary data.</text>
</comment>
<dbReference type="AlphaFoldDB" id="A0A401Q291"/>
<keyword evidence="2" id="KW-0539">Nucleus</keyword>
<evidence type="ECO:0000313" key="4">
    <source>
        <dbReference type="EMBL" id="GCB79549.1"/>
    </source>
</evidence>
<gene>
    <name evidence="4" type="ORF">scyTo_0020221</name>
</gene>
<dbReference type="GO" id="GO:0005634">
    <property type="term" value="C:nucleus"/>
    <property type="evidence" value="ECO:0007669"/>
    <property type="project" value="UniProtKB-SubCell"/>
</dbReference>
<feature type="region of interest" description="Disordered" evidence="3">
    <location>
        <begin position="300"/>
        <end position="327"/>
    </location>
</feature>
<accession>A0A401Q291</accession>
<dbReference type="OMA" id="GWERQCL"/>
<dbReference type="Pfam" id="PF15251">
    <property type="entry name" value="TAPR1-like"/>
    <property type="match status" value="1"/>
</dbReference>
<feature type="compositionally biased region" description="Polar residues" evidence="3">
    <location>
        <begin position="258"/>
        <end position="276"/>
    </location>
</feature>
<dbReference type="PANTHER" id="PTHR31624:SF4">
    <property type="entry name" value="CHROMOSOME 16 OPEN READING FRAME 72"/>
    <property type="match status" value="1"/>
</dbReference>
<dbReference type="InterPro" id="IPR040308">
    <property type="entry name" value="HAPR1"/>
</dbReference>
<evidence type="ECO:0000256" key="2">
    <source>
        <dbReference type="ARBA" id="ARBA00023242"/>
    </source>
</evidence>
<feature type="compositionally biased region" description="Basic and acidic residues" evidence="3">
    <location>
        <begin position="26"/>
        <end position="41"/>
    </location>
</feature>
<feature type="region of interest" description="Disordered" evidence="3">
    <location>
        <begin position="74"/>
        <end position="95"/>
    </location>
</feature>
<feature type="region of interest" description="Disordered" evidence="3">
    <location>
        <begin position="113"/>
        <end position="132"/>
    </location>
</feature>
<evidence type="ECO:0000256" key="1">
    <source>
        <dbReference type="ARBA" id="ARBA00004123"/>
    </source>
</evidence>
<reference evidence="4 5" key="1">
    <citation type="journal article" date="2018" name="Nat. Ecol. Evol.">
        <title>Shark genomes provide insights into elasmobranch evolution and the origin of vertebrates.</title>
        <authorList>
            <person name="Hara Y"/>
            <person name="Yamaguchi K"/>
            <person name="Onimaru K"/>
            <person name="Kadota M"/>
            <person name="Koyanagi M"/>
            <person name="Keeley SD"/>
            <person name="Tatsumi K"/>
            <person name="Tanaka K"/>
            <person name="Motone F"/>
            <person name="Kageyama Y"/>
            <person name="Nozu R"/>
            <person name="Adachi N"/>
            <person name="Nishimura O"/>
            <person name="Nakagawa R"/>
            <person name="Tanegashima C"/>
            <person name="Kiyatake I"/>
            <person name="Matsumoto R"/>
            <person name="Murakumo K"/>
            <person name="Nishida K"/>
            <person name="Terakita A"/>
            <person name="Kuratani S"/>
            <person name="Sato K"/>
            <person name="Hyodo S Kuraku.S."/>
        </authorList>
    </citation>
    <scope>NUCLEOTIDE SEQUENCE [LARGE SCALE GENOMIC DNA]</scope>
</reference>
<sequence length="327" mass="35338">MAPAQSEQTVSPGSGRGCGACAVRPDGQETKHSSPDDEQRRRSQPAAGWRRGRGALRRRSGALAGRLRLCRASGAGAATPGPLMEEVKTPSESVMAGHGPENWLSGWERQCLEEDERQGPGPGAAESGAGGIEAEAQRQRLWLCFQNSATAIAQLYKDGIEAYRASLDLGVQAGYQRRNKEMLAWVKKRRHIIHREDLLSFLCRKSPPSRNSRLAPRLNIPSSVLAQEDSNRTAEGDLQAFTDAIAVHGLSGAMANVSMRSGTPGSPTHAGSNSASVRRRGSLQDVDLNSFIAEEMARHLDSSRKRAPAQCSDVITESPSHKRSRML</sequence>
<dbReference type="EMBL" id="BFAA01016039">
    <property type="protein sequence ID" value="GCB79549.1"/>
    <property type="molecule type" value="Genomic_DNA"/>
</dbReference>
<dbReference type="OrthoDB" id="5823474at2759"/>
<feature type="region of interest" description="Disordered" evidence="3">
    <location>
        <begin position="256"/>
        <end position="280"/>
    </location>
</feature>
<evidence type="ECO:0000313" key="5">
    <source>
        <dbReference type="Proteomes" id="UP000288216"/>
    </source>
</evidence>
<evidence type="ECO:0000256" key="3">
    <source>
        <dbReference type="SAM" id="MobiDB-lite"/>
    </source>
</evidence>
<protein>
    <submittedName>
        <fullName evidence="4">Uncharacterized protein</fullName>
    </submittedName>
</protein>
<feature type="compositionally biased region" description="Polar residues" evidence="3">
    <location>
        <begin position="1"/>
        <end position="12"/>
    </location>
</feature>
<dbReference type="STRING" id="75743.A0A401Q291"/>